<dbReference type="GO" id="GO:0008836">
    <property type="term" value="F:diaminopimelate decarboxylase activity"/>
    <property type="evidence" value="ECO:0007669"/>
    <property type="project" value="UniProtKB-UniRule"/>
</dbReference>
<keyword evidence="12" id="KW-1185">Reference proteome</keyword>
<evidence type="ECO:0000256" key="8">
    <source>
        <dbReference type="RuleBase" id="RU003738"/>
    </source>
</evidence>
<comment type="subunit">
    <text evidence="5">Homodimer.</text>
</comment>
<feature type="binding site" evidence="5">
    <location>
        <position position="320"/>
    </location>
    <ligand>
        <name>substrate</name>
    </ligand>
</feature>
<feature type="binding site" evidence="5">
    <location>
        <position position="352"/>
    </location>
    <ligand>
        <name>substrate</name>
    </ligand>
</feature>
<proteinExistence type="inferred from homology"/>
<dbReference type="RefSeq" id="WP_127725344.1">
    <property type="nucleotide sequence ID" value="NZ_RLIH01000021.1"/>
</dbReference>
<evidence type="ECO:0000313" key="12">
    <source>
        <dbReference type="Proteomes" id="UP000288812"/>
    </source>
</evidence>
<comment type="catalytic activity">
    <reaction evidence="5 8">
        <text>meso-2,6-diaminopimelate + H(+) = L-lysine + CO2</text>
        <dbReference type="Rhea" id="RHEA:15101"/>
        <dbReference type="ChEBI" id="CHEBI:15378"/>
        <dbReference type="ChEBI" id="CHEBI:16526"/>
        <dbReference type="ChEBI" id="CHEBI:32551"/>
        <dbReference type="ChEBI" id="CHEBI:57791"/>
        <dbReference type="EC" id="4.1.1.20"/>
    </reaction>
</comment>
<dbReference type="InterPro" id="IPR009006">
    <property type="entry name" value="Ala_racemase/Decarboxylase_C"/>
</dbReference>
<dbReference type="SUPFAM" id="SSF51419">
    <property type="entry name" value="PLP-binding barrel"/>
    <property type="match status" value="1"/>
</dbReference>
<protein>
    <recommendedName>
        <fullName evidence="5 6">Diaminopimelate decarboxylase</fullName>
        <shortName evidence="5">DAP decarboxylase</shortName>
        <shortName evidence="5">DAPDC</shortName>
        <ecNumber evidence="5 6">4.1.1.20</ecNumber>
    </recommendedName>
</protein>
<keyword evidence="5" id="KW-0028">Amino-acid biosynthesis</keyword>
<dbReference type="FunFam" id="3.20.20.10:FF:000003">
    <property type="entry name" value="Diaminopimelate decarboxylase"/>
    <property type="match status" value="1"/>
</dbReference>
<feature type="domain" description="Orn/DAP/Arg decarboxylase 2 N-terminal" evidence="10">
    <location>
        <begin position="37"/>
        <end position="286"/>
    </location>
</feature>
<feature type="binding site" evidence="5">
    <location>
        <position position="380"/>
    </location>
    <ligand>
        <name>substrate</name>
    </ligand>
</feature>
<dbReference type="SUPFAM" id="SSF50621">
    <property type="entry name" value="Alanine racemase C-terminal domain-like"/>
    <property type="match status" value="1"/>
</dbReference>
<dbReference type="EMBL" id="RLIH01000021">
    <property type="protein sequence ID" value="RVU53890.1"/>
    <property type="molecule type" value="Genomic_DNA"/>
</dbReference>
<evidence type="ECO:0000256" key="6">
    <source>
        <dbReference type="NCBIfam" id="TIGR01048"/>
    </source>
</evidence>
<evidence type="ECO:0000256" key="7">
    <source>
        <dbReference type="PIRSR" id="PIRSR600183-50"/>
    </source>
</evidence>
<name>A0A437S4G4_9FIRM</name>
<dbReference type="InterPro" id="IPR002986">
    <property type="entry name" value="DAP_deCOOHase_LysA"/>
</dbReference>
<keyword evidence="2 5" id="KW-0210">Decarboxylase</keyword>
<dbReference type="HAMAP" id="MF_02120">
    <property type="entry name" value="LysA"/>
    <property type="match status" value="1"/>
</dbReference>
<keyword evidence="3 5" id="KW-0663">Pyridoxal phosphate</keyword>
<comment type="cofactor">
    <cofactor evidence="1 5 7 8">
        <name>pyridoxal 5'-phosphate</name>
        <dbReference type="ChEBI" id="CHEBI:597326"/>
    </cofactor>
</comment>
<dbReference type="EC" id="4.1.1.20" evidence="5 6"/>
<evidence type="ECO:0000256" key="4">
    <source>
        <dbReference type="ARBA" id="ARBA00023239"/>
    </source>
</evidence>
<evidence type="ECO:0000256" key="1">
    <source>
        <dbReference type="ARBA" id="ARBA00001933"/>
    </source>
</evidence>
<dbReference type="PANTHER" id="PTHR43727">
    <property type="entry name" value="DIAMINOPIMELATE DECARBOXYLASE"/>
    <property type="match status" value="1"/>
</dbReference>
<dbReference type="Pfam" id="PF02784">
    <property type="entry name" value="Orn_Arg_deC_N"/>
    <property type="match status" value="1"/>
</dbReference>
<evidence type="ECO:0000256" key="5">
    <source>
        <dbReference type="HAMAP-Rule" id="MF_02120"/>
    </source>
</evidence>
<dbReference type="InterPro" id="IPR022653">
    <property type="entry name" value="De-COase2_pyr-phos_BS"/>
</dbReference>
<evidence type="ECO:0000256" key="3">
    <source>
        <dbReference type="ARBA" id="ARBA00022898"/>
    </source>
</evidence>
<comment type="function">
    <text evidence="5">Specifically catalyzes the decarboxylation of meso-diaminopimelate (meso-DAP) to L-lysine.</text>
</comment>
<dbReference type="InterPro" id="IPR022644">
    <property type="entry name" value="De-COase2_N"/>
</dbReference>
<dbReference type="InterPro" id="IPR022657">
    <property type="entry name" value="De-COase2_CS"/>
</dbReference>
<dbReference type="AlphaFoldDB" id="A0A437S4G4"/>
<feature type="binding site" evidence="5">
    <location>
        <position position="239"/>
    </location>
    <ligand>
        <name>pyridoxal 5'-phosphate</name>
        <dbReference type="ChEBI" id="CHEBI:597326"/>
    </ligand>
</feature>
<dbReference type="Gene3D" id="2.40.37.10">
    <property type="entry name" value="Lyase, Ornithine Decarboxylase, Chain A, domain 1"/>
    <property type="match status" value="1"/>
</dbReference>
<keyword evidence="4 5" id="KW-0456">Lyase</keyword>
<feature type="domain" description="Orn/DAP/Arg decarboxylase 2 C-terminal" evidence="9">
    <location>
        <begin position="27"/>
        <end position="378"/>
    </location>
</feature>
<feature type="binding site" evidence="5">
    <location>
        <begin position="280"/>
        <end position="283"/>
    </location>
    <ligand>
        <name>pyridoxal 5'-phosphate</name>
        <dbReference type="ChEBI" id="CHEBI:597326"/>
    </ligand>
</feature>
<accession>A0A437S4G4</accession>
<dbReference type="Proteomes" id="UP000288812">
    <property type="component" value="Unassembled WGS sequence"/>
</dbReference>
<gene>
    <name evidence="5 11" type="primary">lysA</name>
    <name evidence="11" type="ORF">EF514_10205</name>
</gene>
<dbReference type="PRINTS" id="PR01179">
    <property type="entry name" value="ODADCRBXLASE"/>
</dbReference>
<comment type="pathway">
    <text evidence="5 8">Amino-acid biosynthesis; L-lysine biosynthesis via DAP pathway; L-lysine from DL-2,6-diaminopimelate: step 1/1.</text>
</comment>
<dbReference type="InterPro" id="IPR000183">
    <property type="entry name" value="Orn/DAP/Arg_de-COase"/>
</dbReference>
<comment type="caution">
    <text evidence="11">The sequence shown here is derived from an EMBL/GenBank/DDBJ whole genome shotgun (WGS) entry which is preliminary data.</text>
</comment>
<organism evidence="11 12">
    <name type="scientific">Anaerosphaera multitolerans</name>
    <dbReference type="NCBI Taxonomy" id="2487351"/>
    <lineage>
        <taxon>Bacteria</taxon>
        <taxon>Bacillati</taxon>
        <taxon>Bacillota</taxon>
        <taxon>Tissierellia</taxon>
        <taxon>Tissierellales</taxon>
        <taxon>Peptoniphilaceae</taxon>
        <taxon>Anaerosphaera</taxon>
    </lineage>
</organism>
<evidence type="ECO:0000259" key="10">
    <source>
        <dbReference type="Pfam" id="PF02784"/>
    </source>
</evidence>
<feature type="binding site" evidence="5">
    <location>
        <position position="283"/>
    </location>
    <ligand>
        <name>substrate</name>
    </ligand>
</feature>
<dbReference type="PANTHER" id="PTHR43727:SF2">
    <property type="entry name" value="GROUP IV DECARBOXYLASE"/>
    <property type="match status" value="1"/>
</dbReference>
<dbReference type="OrthoDB" id="9802241at2"/>
<dbReference type="UniPathway" id="UPA00034">
    <property type="reaction ID" value="UER00027"/>
</dbReference>
<evidence type="ECO:0000259" key="9">
    <source>
        <dbReference type="Pfam" id="PF00278"/>
    </source>
</evidence>
<dbReference type="PROSITE" id="PS00879">
    <property type="entry name" value="ODR_DC_2_2"/>
    <property type="match status" value="1"/>
</dbReference>
<dbReference type="CDD" id="cd06828">
    <property type="entry name" value="PLPDE_III_DapDC"/>
    <property type="match status" value="1"/>
</dbReference>
<dbReference type="InterPro" id="IPR022643">
    <property type="entry name" value="De-COase2_C"/>
</dbReference>
<comment type="similarity">
    <text evidence="5">Belongs to the Orn/Lys/Arg decarboxylase class-II family. LysA subfamily.</text>
</comment>
<sequence length="422" mass="47033">MEEKNNTLYIDGVSTVYLAEKYGTPLYVYSVTDIKNRIAELKEDFLNKYENTTVSYASKAFLTKAMAKLIAEEGINLDVVSGGELFIALSANFPAEKIEFNGNNKLYDEIDLAVKNSVGKIIIDGASELDMIIDCAKKYNKKVNVLYRVTPGIDAHTHEYISTGKADSKFGFPLDEVLEEVKKAKNSEYINFLGYHFHLGSQLFENDIYLNALDIVFELIEDTINKTGENIKELNIGGGFGITYTSEKRQPFSYFLEPVMEKIEGYFSLKNLERPTITIEPGRSIVGEAGYTLYTVGSIKDIEGIRKYVAIDGGMTDNIRPALYSAEYRAIVANNIKGDPLETVTICGKCCESGDIIIKDAQIPLTQPGDIICIPSTGAYGYSMASNYNCLLKPAIVFVENGEDKLVLKRETYNDLIRNETE</sequence>
<keyword evidence="5 8" id="KW-0457">Lysine biosynthesis</keyword>
<dbReference type="Pfam" id="PF00278">
    <property type="entry name" value="Orn_DAP_Arg_deC"/>
    <property type="match status" value="1"/>
</dbReference>
<dbReference type="GO" id="GO:0030170">
    <property type="term" value="F:pyridoxal phosphate binding"/>
    <property type="evidence" value="ECO:0007669"/>
    <property type="project" value="UniProtKB-UniRule"/>
</dbReference>
<reference evidence="11 12" key="1">
    <citation type="submission" date="2018-11" db="EMBL/GenBank/DDBJ databases">
        <title>Genome sequencing and assembly of Anaerosphaera sp. nov., GS7-6-2.</title>
        <authorList>
            <person name="Rettenmaier R."/>
            <person name="Liebl W."/>
            <person name="Zverlov V."/>
        </authorList>
    </citation>
    <scope>NUCLEOTIDE SEQUENCE [LARGE SCALE GENOMIC DNA]</scope>
    <source>
        <strain evidence="11 12">GS7-6-2</strain>
    </source>
</reference>
<feature type="binding site" evidence="5">
    <location>
        <position position="380"/>
    </location>
    <ligand>
        <name>pyridoxal 5'-phosphate</name>
        <dbReference type="ChEBI" id="CHEBI:597326"/>
    </ligand>
</feature>
<dbReference type="InterPro" id="IPR029066">
    <property type="entry name" value="PLP-binding_barrel"/>
</dbReference>
<feature type="binding site" evidence="5">
    <location>
        <position position="324"/>
    </location>
    <ligand>
        <name>substrate</name>
    </ligand>
</feature>
<dbReference type="GO" id="GO:0009089">
    <property type="term" value="P:lysine biosynthetic process via diaminopimelate"/>
    <property type="evidence" value="ECO:0007669"/>
    <property type="project" value="UniProtKB-UniRule"/>
</dbReference>
<evidence type="ECO:0000313" key="11">
    <source>
        <dbReference type="EMBL" id="RVU53890.1"/>
    </source>
</evidence>
<dbReference type="PROSITE" id="PS00878">
    <property type="entry name" value="ODR_DC_2_1"/>
    <property type="match status" value="1"/>
</dbReference>
<dbReference type="PRINTS" id="PR01181">
    <property type="entry name" value="DAPDCRBXLASE"/>
</dbReference>
<dbReference type="NCBIfam" id="TIGR01048">
    <property type="entry name" value="lysA"/>
    <property type="match status" value="1"/>
</dbReference>
<feature type="active site" description="Proton donor" evidence="7">
    <location>
        <position position="351"/>
    </location>
</feature>
<feature type="modified residue" description="N6-(pyridoxal phosphate)lysine" evidence="5 7">
    <location>
        <position position="59"/>
    </location>
</feature>
<dbReference type="Gene3D" id="3.20.20.10">
    <property type="entry name" value="Alanine racemase"/>
    <property type="match status" value="1"/>
</dbReference>
<evidence type="ECO:0000256" key="2">
    <source>
        <dbReference type="ARBA" id="ARBA00022793"/>
    </source>
</evidence>